<protein>
    <recommendedName>
        <fullName evidence="5">Transport permease protein</fullName>
    </recommendedName>
</protein>
<dbReference type="Pfam" id="PF01061">
    <property type="entry name" value="ABC2_membrane"/>
    <property type="match status" value="1"/>
</dbReference>
<dbReference type="RefSeq" id="WP_043787925.1">
    <property type="nucleotide sequence ID" value="NZ_JMQI01000074.1"/>
</dbReference>
<feature type="transmembrane region" description="Helical" evidence="5">
    <location>
        <begin position="20"/>
        <end position="42"/>
    </location>
</feature>
<dbReference type="GO" id="GO:0140359">
    <property type="term" value="F:ABC-type transporter activity"/>
    <property type="evidence" value="ECO:0007669"/>
    <property type="project" value="InterPro"/>
</dbReference>
<dbReference type="GO" id="GO:0005886">
    <property type="term" value="C:plasma membrane"/>
    <property type="evidence" value="ECO:0007669"/>
    <property type="project" value="UniProtKB-SubCell"/>
</dbReference>
<dbReference type="PANTHER" id="PTHR43027">
    <property type="entry name" value="DOXORUBICIN RESISTANCE ABC TRANSPORTER PERMEASE PROTEIN DRRC-RELATED"/>
    <property type="match status" value="1"/>
</dbReference>
<keyword evidence="5" id="KW-1003">Cell membrane</keyword>
<dbReference type="eggNOG" id="COG0842">
    <property type="taxonomic scope" value="Bacteria"/>
</dbReference>
<dbReference type="AlphaFoldDB" id="A0A066TUN7"/>
<comment type="similarity">
    <text evidence="5">Belongs to the ABC-2 integral membrane protein family.</text>
</comment>
<dbReference type="EMBL" id="JMQI01000074">
    <property type="protein sequence ID" value="KDN17262.1"/>
    <property type="molecule type" value="Genomic_DNA"/>
</dbReference>
<dbReference type="PANTHER" id="PTHR43027:SF2">
    <property type="entry name" value="TRANSPORT PERMEASE PROTEIN"/>
    <property type="match status" value="1"/>
</dbReference>
<dbReference type="InterPro" id="IPR052902">
    <property type="entry name" value="ABC-2_transporter"/>
</dbReference>
<keyword evidence="5" id="KW-0813">Transport</keyword>
<reference evidence="7 8" key="1">
    <citation type="submission" date="2014-05" db="EMBL/GenBank/DDBJ databases">
        <title>Draft genome sequence of Amycolatopsis rifamycinica DSM 46095.</title>
        <authorList>
            <person name="Lal R."/>
            <person name="Saxena A."/>
            <person name="Kumari R."/>
            <person name="Mukherjee U."/>
            <person name="Singh P."/>
            <person name="Sangwan N."/>
            <person name="Mahato N.K."/>
        </authorList>
    </citation>
    <scope>NUCLEOTIDE SEQUENCE [LARGE SCALE GENOMIC DNA]</scope>
    <source>
        <strain evidence="7 8">DSM 46095</strain>
    </source>
</reference>
<feature type="transmembrane region" description="Helical" evidence="5">
    <location>
        <begin position="57"/>
        <end position="79"/>
    </location>
</feature>
<keyword evidence="8" id="KW-1185">Reference proteome</keyword>
<comment type="subcellular location">
    <subcellularLocation>
        <location evidence="5">Cell membrane</location>
        <topology evidence="5">Multi-pass membrane protein</topology>
    </subcellularLocation>
    <subcellularLocation>
        <location evidence="1">Membrane</location>
        <topology evidence="1">Multi-pass membrane protein</topology>
    </subcellularLocation>
</comment>
<feature type="transmembrane region" description="Helical" evidence="5">
    <location>
        <begin position="225"/>
        <end position="243"/>
    </location>
</feature>
<dbReference type="OrthoDB" id="3217868at2"/>
<dbReference type="PROSITE" id="PS51012">
    <property type="entry name" value="ABC_TM2"/>
    <property type="match status" value="1"/>
</dbReference>
<evidence type="ECO:0000259" key="6">
    <source>
        <dbReference type="PROSITE" id="PS51012"/>
    </source>
</evidence>
<feature type="domain" description="ABC transmembrane type-2" evidence="6">
    <location>
        <begin position="21"/>
        <end position="246"/>
    </location>
</feature>
<feature type="transmembrane region" description="Helical" evidence="5">
    <location>
        <begin position="100"/>
        <end position="128"/>
    </location>
</feature>
<evidence type="ECO:0000256" key="1">
    <source>
        <dbReference type="ARBA" id="ARBA00004141"/>
    </source>
</evidence>
<keyword evidence="2 5" id="KW-0812">Transmembrane</keyword>
<sequence length="246" mass="25639">MSALLRLTATETKLFFREPIVVFFALAFAPILLVVLGSIPAMRAPDAGLGGVRPIELYVPVVVAIGVSLFALSGLAPLFAAYREKGVLRRMRTTPVEPAVLLGAQLLMATALSAGTVVVMLAVGRLAFGVDLPRQLPGYLAGYLLLASALFAIGLLVAALAPSSRSAGAIGTLVFFPLAFFGGLWLPRAGMTEVLLTISDLTPLGAGVQALQDATAGHAPQLPHLGVLLGWLVVAGGLAARFFRWE</sequence>
<evidence type="ECO:0000256" key="5">
    <source>
        <dbReference type="RuleBase" id="RU361157"/>
    </source>
</evidence>
<evidence type="ECO:0000256" key="2">
    <source>
        <dbReference type="ARBA" id="ARBA00022692"/>
    </source>
</evidence>
<proteinExistence type="inferred from homology"/>
<keyword evidence="3 5" id="KW-1133">Transmembrane helix</keyword>
<keyword evidence="4 5" id="KW-0472">Membrane</keyword>
<name>A0A066TUN7_9PSEU</name>
<gene>
    <name evidence="7" type="ORF">DV20_37155</name>
</gene>
<accession>A0A066TUN7</accession>
<evidence type="ECO:0000256" key="3">
    <source>
        <dbReference type="ARBA" id="ARBA00022989"/>
    </source>
</evidence>
<dbReference type="InterPro" id="IPR013525">
    <property type="entry name" value="ABC2_TM"/>
</dbReference>
<evidence type="ECO:0000256" key="4">
    <source>
        <dbReference type="ARBA" id="ARBA00023136"/>
    </source>
</evidence>
<evidence type="ECO:0000313" key="8">
    <source>
        <dbReference type="Proteomes" id="UP000027345"/>
    </source>
</evidence>
<evidence type="ECO:0000313" key="7">
    <source>
        <dbReference type="EMBL" id="KDN17262.1"/>
    </source>
</evidence>
<organism evidence="7 8">
    <name type="scientific">Amycolatopsis rifamycinica</name>
    <dbReference type="NCBI Taxonomy" id="287986"/>
    <lineage>
        <taxon>Bacteria</taxon>
        <taxon>Bacillati</taxon>
        <taxon>Actinomycetota</taxon>
        <taxon>Actinomycetes</taxon>
        <taxon>Pseudonocardiales</taxon>
        <taxon>Pseudonocardiaceae</taxon>
        <taxon>Amycolatopsis</taxon>
    </lineage>
</organism>
<feature type="transmembrane region" description="Helical" evidence="5">
    <location>
        <begin position="167"/>
        <end position="186"/>
    </location>
</feature>
<dbReference type="Proteomes" id="UP000027345">
    <property type="component" value="Unassembled WGS sequence"/>
</dbReference>
<dbReference type="InterPro" id="IPR047817">
    <property type="entry name" value="ABC2_TM_bact-type"/>
</dbReference>
<dbReference type="STRING" id="287986.DV20_37155"/>
<feature type="transmembrane region" description="Helical" evidence="5">
    <location>
        <begin position="140"/>
        <end position="160"/>
    </location>
</feature>
<comment type="caution">
    <text evidence="7">The sequence shown here is derived from an EMBL/GenBank/DDBJ whole genome shotgun (WGS) entry which is preliminary data.</text>
</comment>